<dbReference type="Proteomes" id="UP000259636">
    <property type="component" value="Chromosome"/>
</dbReference>
<sequence length="137" mass="14191">MNRTHHGPSGRPPAQGGGPGAAAEPAASGQAGGGLRATVLRAGRWAFTAPLRLLRTTLARLLPGTRPGGGGPEDGDAWPGDLASPRGPAPEEGRRPASPPPARRKRAPSPYCAMPHVPRVARCPHRPSPAPRRLGRR</sequence>
<feature type="region of interest" description="Disordered" evidence="1">
    <location>
        <begin position="61"/>
        <end position="137"/>
    </location>
</feature>
<feature type="region of interest" description="Disordered" evidence="1">
    <location>
        <begin position="1"/>
        <end position="33"/>
    </location>
</feature>
<name>A0A385D8Y8_9ACTN</name>
<protein>
    <submittedName>
        <fullName evidence="2">Uncharacterized protein</fullName>
    </submittedName>
</protein>
<evidence type="ECO:0000313" key="3">
    <source>
        <dbReference type="Proteomes" id="UP000259636"/>
    </source>
</evidence>
<organism evidence="2 3">
    <name type="scientific">Streptomyces koyangensis</name>
    <dbReference type="NCBI Taxonomy" id="188770"/>
    <lineage>
        <taxon>Bacteria</taxon>
        <taxon>Bacillati</taxon>
        <taxon>Actinomycetota</taxon>
        <taxon>Actinomycetes</taxon>
        <taxon>Kitasatosporales</taxon>
        <taxon>Streptomycetaceae</taxon>
        <taxon>Streptomyces</taxon>
        <taxon>Streptomyces aurantiacus group</taxon>
    </lineage>
</organism>
<dbReference type="AlphaFoldDB" id="A0A385D8Y8"/>
<evidence type="ECO:0000313" key="2">
    <source>
        <dbReference type="EMBL" id="AXQ54815.1"/>
    </source>
</evidence>
<accession>A0A385D8Y8</accession>
<proteinExistence type="predicted"/>
<dbReference type="EMBL" id="CP031742">
    <property type="protein sequence ID" value="AXQ54815.1"/>
    <property type="molecule type" value="Genomic_DNA"/>
</dbReference>
<gene>
    <name evidence="2" type="ORF">D0C37_09505</name>
</gene>
<evidence type="ECO:0000256" key="1">
    <source>
        <dbReference type="SAM" id="MobiDB-lite"/>
    </source>
</evidence>
<reference evidence="2 3" key="1">
    <citation type="submission" date="2018-08" db="EMBL/GenBank/DDBJ databases">
        <authorList>
            <person name="Ferrada E.E."/>
            <person name="Latorre B.A."/>
        </authorList>
    </citation>
    <scope>NUCLEOTIDE SEQUENCE [LARGE SCALE GENOMIC DNA]</scope>
    <source>
        <strain evidence="2 3">VK-A60T</strain>
    </source>
</reference>
<dbReference type="KEGG" id="sky:D0C37_09505"/>
<dbReference type="GeneID" id="300114429"/>
<dbReference type="RefSeq" id="WP_117349137.1">
    <property type="nucleotide sequence ID" value="NZ_CP031742.1"/>
</dbReference>